<dbReference type="PROSITE" id="PS51186">
    <property type="entry name" value="GNAT"/>
    <property type="match status" value="1"/>
</dbReference>
<name>A0A347UCB9_9RHOB</name>
<dbReference type="GO" id="GO:0004343">
    <property type="term" value="F:glucosamine 6-phosphate N-acetyltransferase activity"/>
    <property type="evidence" value="ECO:0007669"/>
    <property type="project" value="TreeGrafter"/>
</dbReference>
<dbReference type="EMBL" id="CP032125">
    <property type="protein sequence ID" value="AXX96497.1"/>
    <property type="molecule type" value="Genomic_DNA"/>
</dbReference>
<evidence type="ECO:0000259" key="1">
    <source>
        <dbReference type="PROSITE" id="PS51186"/>
    </source>
</evidence>
<organism evidence="2 3">
    <name type="scientific">Profundibacter amoris</name>
    <dbReference type="NCBI Taxonomy" id="2171755"/>
    <lineage>
        <taxon>Bacteria</taxon>
        <taxon>Pseudomonadati</taxon>
        <taxon>Pseudomonadota</taxon>
        <taxon>Alphaproteobacteria</taxon>
        <taxon>Rhodobacterales</taxon>
        <taxon>Paracoccaceae</taxon>
        <taxon>Profundibacter</taxon>
    </lineage>
</organism>
<dbReference type="RefSeq" id="WP_118941155.1">
    <property type="nucleotide sequence ID" value="NZ_CP032125.1"/>
</dbReference>
<gene>
    <name evidence="2" type="ORF">BAR1_00230</name>
</gene>
<dbReference type="InterPro" id="IPR016181">
    <property type="entry name" value="Acyl_CoA_acyltransferase"/>
</dbReference>
<dbReference type="OrthoDB" id="9796171at2"/>
<dbReference type="InterPro" id="IPR039143">
    <property type="entry name" value="GNPNAT1-like"/>
</dbReference>
<feature type="domain" description="N-acetyltransferase" evidence="1">
    <location>
        <begin position="1"/>
        <end position="140"/>
    </location>
</feature>
<evidence type="ECO:0000313" key="2">
    <source>
        <dbReference type="EMBL" id="AXX96497.1"/>
    </source>
</evidence>
<dbReference type="Proteomes" id="UP000261704">
    <property type="component" value="Chromosome"/>
</dbReference>
<dbReference type="PANTHER" id="PTHR13355:SF11">
    <property type="entry name" value="GLUCOSAMINE 6-PHOSPHATE N-ACETYLTRANSFERASE"/>
    <property type="match status" value="1"/>
</dbReference>
<dbReference type="InterPro" id="IPR000182">
    <property type="entry name" value="GNAT_dom"/>
</dbReference>
<reference evidence="2 3" key="1">
    <citation type="submission" date="2018-09" db="EMBL/GenBank/DDBJ databases">
        <title>Profundibacter amoris BAR1 gen. nov., sp. nov., a new member of the Roseobacter clade isolated at Lokis Castle Vent Field on the Arctic Mid-Oceanic Ridge.</title>
        <authorList>
            <person name="Le Moine Bauer S."/>
            <person name="Sjoeberg A.G."/>
            <person name="L'Haridon S."/>
            <person name="Stokke R."/>
            <person name="Roalkvam I."/>
            <person name="Steen I.H."/>
            <person name="Dahle H."/>
        </authorList>
    </citation>
    <scope>NUCLEOTIDE SEQUENCE [LARGE SCALE GENOMIC DNA]</scope>
    <source>
        <strain evidence="2 3">BAR1</strain>
    </source>
</reference>
<keyword evidence="2" id="KW-0808">Transferase</keyword>
<dbReference type="KEGG" id="pamo:BAR1_00230"/>
<sequence length="140" mass="15545">MTRWIAKTCDLETCLLLRRKVFIDEQNVPEEEEVDTYDETAIHLLAFEGDTPAGTARIVVQGEVGKIGRVCVLKEYRGSGLGADLINAALEQMRDLPDVTIARLGAQTHALGFYERLGFAAFGDEYLDAGIPHFDMERAL</sequence>
<dbReference type="PANTHER" id="PTHR13355">
    <property type="entry name" value="GLUCOSAMINE 6-PHOSPHATE N-ACETYLTRANSFERASE"/>
    <property type="match status" value="1"/>
</dbReference>
<proteinExistence type="predicted"/>
<dbReference type="Gene3D" id="3.40.630.30">
    <property type="match status" value="1"/>
</dbReference>
<dbReference type="AlphaFoldDB" id="A0A347UCB9"/>
<dbReference type="CDD" id="cd04301">
    <property type="entry name" value="NAT_SF"/>
    <property type="match status" value="1"/>
</dbReference>
<evidence type="ECO:0000313" key="3">
    <source>
        <dbReference type="Proteomes" id="UP000261704"/>
    </source>
</evidence>
<keyword evidence="3" id="KW-1185">Reference proteome</keyword>
<accession>A0A347UCB9</accession>
<dbReference type="SUPFAM" id="SSF55729">
    <property type="entry name" value="Acyl-CoA N-acyltransferases (Nat)"/>
    <property type="match status" value="1"/>
</dbReference>
<dbReference type="Pfam" id="PF13673">
    <property type="entry name" value="Acetyltransf_10"/>
    <property type="match status" value="1"/>
</dbReference>
<protein>
    <submittedName>
        <fullName evidence="2">GNAT family N-acetyltransferase</fullName>
    </submittedName>
</protein>